<dbReference type="PANTHER" id="PTHR10846">
    <property type="entry name" value="SODIUM/POTASSIUM/CALCIUM EXCHANGER"/>
    <property type="match status" value="1"/>
</dbReference>
<dbReference type="Pfam" id="PF01699">
    <property type="entry name" value="Na_Ca_ex"/>
    <property type="match status" value="2"/>
</dbReference>
<reference evidence="8" key="1">
    <citation type="submission" date="2018-03" db="EMBL/GenBank/DDBJ databases">
        <title>Ecological and genomic features of two cosmopolitan and abundant freshwater picocyanobacteria.</title>
        <authorList>
            <person name="Cabello-Yeves P.J."/>
            <person name="Picazo A."/>
            <person name="Camacho A."/>
            <person name="Callieri C."/>
            <person name="Rosselli R."/>
            <person name="Roda-Garcia J."/>
            <person name="Coutinho F.H."/>
            <person name="Rodriguez-Valera F."/>
        </authorList>
    </citation>
    <scope>NUCLEOTIDE SEQUENCE [LARGE SCALE GENOMIC DNA]</scope>
    <source>
        <strain evidence="8">Tous</strain>
    </source>
</reference>
<dbReference type="GO" id="GO:0006874">
    <property type="term" value="P:intracellular calcium ion homeostasis"/>
    <property type="evidence" value="ECO:0007669"/>
    <property type="project" value="TreeGrafter"/>
</dbReference>
<dbReference type="GO" id="GO:0005262">
    <property type="term" value="F:calcium channel activity"/>
    <property type="evidence" value="ECO:0007669"/>
    <property type="project" value="TreeGrafter"/>
</dbReference>
<dbReference type="Proteomes" id="UP000240206">
    <property type="component" value="Unassembled WGS sequence"/>
</dbReference>
<feature type="transmembrane region" description="Helical" evidence="5">
    <location>
        <begin position="73"/>
        <end position="97"/>
    </location>
</feature>
<feature type="transmembrane region" description="Helical" evidence="5">
    <location>
        <begin position="279"/>
        <end position="299"/>
    </location>
</feature>
<accession>A0A2P7EAQ6</accession>
<feature type="transmembrane region" description="Helical" evidence="5">
    <location>
        <begin position="333"/>
        <end position="352"/>
    </location>
</feature>
<dbReference type="InterPro" id="IPR004837">
    <property type="entry name" value="NaCa_Exmemb"/>
</dbReference>
<feature type="transmembrane region" description="Helical" evidence="5">
    <location>
        <begin position="40"/>
        <end position="61"/>
    </location>
</feature>
<evidence type="ECO:0000259" key="6">
    <source>
        <dbReference type="Pfam" id="PF01699"/>
    </source>
</evidence>
<comment type="subcellular location">
    <subcellularLocation>
        <location evidence="1">Membrane</location>
        <topology evidence="1">Multi-pass membrane protein</topology>
    </subcellularLocation>
</comment>
<feature type="domain" description="Sodium/calcium exchanger membrane region" evidence="6">
    <location>
        <begin position="7"/>
        <end position="139"/>
    </location>
</feature>
<dbReference type="InterPro" id="IPR044880">
    <property type="entry name" value="NCX_ion-bd_dom_sf"/>
</dbReference>
<feature type="transmembrane region" description="Helical" evidence="5">
    <location>
        <begin position="245"/>
        <end position="264"/>
    </location>
</feature>
<dbReference type="NCBIfam" id="TIGR00367">
    <property type="entry name" value="calcium/sodium antiporter"/>
    <property type="match status" value="1"/>
</dbReference>
<dbReference type="PANTHER" id="PTHR10846:SF8">
    <property type="entry name" value="INNER MEMBRANE PROTEIN YRBG"/>
    <property type="match status" value="1"/>
</dbReference>
<evidence type="ECO:0000313" key="8">
    <source>
        <dbReference type="Proteomes" id="UP000240206"/>
    </source>
</evidence>
<protein>
    <submittedName>
        <fullName evidence="7">C50 carotenoid epsilon cyclase</fullName>
    </submittedName>
</protein>
<evidence type="ECO:0000256" key="2">
    <source>
        <dbReference type="ARBA" id="ARBA00022692"/>
    </source>
</evidence>
<dbReference type="EMBL" id="PXVC01000173">
    <property type="protein sequence ID" value="PSI00290.1"/>
    <property type="molecule type" value="Genomic_DNA"/>
</dbReference>
<evidence type="ECO:0000256" key="4">
    <source>
        <dbReference type="ARBA" id="ARBA00023136"/>
    </source>
</evidence>
<keyword evidence="4 5" id="KW-0472">Membrane</keyword>
<evidence type="ECO:0000313" key="7">
    <source>
        <dbReference type="EMBL" id="PSI00290.1"/>
    </source>
</evidence>
<feature type="transmembrane region" description="Helical" evidence="5">
    <location>
        <begin position="129"/>
        <end position="147"/>
    </location>
</feature>
<dbReference type="InterPro" id="IPR004481">
    <property type="entry name" value="K/Na/Ca-exchanger"/>
</dbReference>
<feature type="transmembrane region" description="Helical" evidence="5">
    <location>
        <begin position="210"/>
        <end position="233"/>
    </location>
</feature>
<dbReference type="GO" id="GO:0005886">
    <property type="term" value="C:plasma membrane"/>
    <property type="evidence" value="ECO:0007669"/>
    <property type="project" value="TreeGrafter"/>
</dbReference>
<evidence type="ECO:0000256" key="1">
    <source>
        <dbReference type="ARBA" id="ARBA00004141"/>
    </source>
</evidence>
<name>A0A2P7EAQ6_9SYNE</name>
<gene>
    <name evidence="7" type="ORF">C7K08_13965</name>
</gene>
<evidence type="ECO:0000256" key="5">
    <source>
        <dbReference type="SAM" id="Phobius"/>
    </source>
</evidence>
<dbReference type="AlphaFoldDB" id="A0A2P7EAQ6"/>
<dbReference type="GO" id="GO:0008273">
    <property type="term" value="F:calcium, potassium:sodium antiporter activity"/>
    <property type="evidence" value="ECO:0007669"/>
    <property type="project" value="TreeGrafter"/>
</dbReference>
<feature type="transmembrane region" description="Helical" evidence="5">
    <location>
        <begin position="179"/>
        <end position="198"/>
    </location>
</feature>
<keyword evidence="8" id="KW-1185">Reference proteome</keyword>
<feature type="transmembrane region" description="Helical" evidence="5">
    <location>
        <begin position="306"/>
        <end position="327"/>
    </location>
</feature>
<comment type="caution">
    <text evidence="7">The sequence shown here is derived from an EMBL/GenBank/DDBJ whole genome shotgun (WGS) entry which is preliminary data.</text>
</comment>
<organism evidence="7 8">
    <name type="scientific">Synechococcus lacustris str. Tous</name>
    <dbReference type="NCBI Taxonomy" id="1910958"/>
    <lineage>
        <taxon>Bacteria</taxon>
        <taxon>Bacillati</taxon>
        <taxon>Cyanobacteriota</taxon>
        <taxon>Cyanophyceae</taxon>
        <taxon>Synechococcales</taxon>
        <taxon>Synechococcaceae</taxon>
        <taxon>Synechococcus</taxon>
    </lineage>
</organism>
<sequence length="363" mass="37717">MPFALNLLLILVGILLLFGGGELFVAGSVALSLLFGIPQIVIGLTVVSLGTSAPELFVSLFSTLKGGSAGDAIAVSNIVGSNIFNVLVVLGASAAVMPLRVKSRLVKRDVPLLFGVSMATWGMASGGRITWIAGLALITGTVINLLWEIRSAKEESPEAIADLEADASPSPAPMAIIKLIGGLVLLVVGSQVLVKGAIAGAQALGVSEMVIGLTIVSAGTSMPELVTSLVAAYRGKPDLAIGNVVGSNLLNQLVILGLCGVASGSRGLGVDEVMINRDFPIMVATTFACLPIFWTGGVISRREGWVLLGIYGLYVIEQILSSTASTLADEFRLFSLIGVLPLVLVLLTWSTLKWKQKRKSIVA</sequence>
<proteinExistence type="predicted"/>
<keyword evidence="2 5" id="KW-0812">Transmembrane</keyword>
<keyword evidence="3 5" id="KW-1133">Transmembrane helix</keyword>
<feature type="domain" description="Sodium/calcium exchanger membrane region" evidence="6">
    <location>
        <begin position="176"/>
        <end position="318"/>
    </location>
</feature>
<dbReference type="RefSeq" id="WP_106501125.1">
    <property type="nucleotide sequence ID" value="NZ_PXVC01000173.1"/>
</dbReference>
<evidence type="ECO:0000256" key="3">
    <source>
        <dbReference type="ARBA" id="ARBA00022989"/>
    </source>
</evidence>
<dbReference type="Gene3D" id="1.20.1420.30">
    <property type="entry name" value="NCX, central ion-binding region"/>
    <property type="match status" value="2"/>
</dbReference>